<evidence type="ECO:0000256" key="2">
    <source>
        <dbReference type="ARBA" id="ARBA00022475"/>
    </source>
</evidence>
<dbReference type="Pfam" id="PF00884">
    <property type="entry name" value="Sulfatase"/>
    <property type="match status" value="1"/>
</dbReference>
<sequence length="615" mass="69221">MKKDLYFQPLYFLFWVFFFIVSRAAFLLYHADNSAELTIAELAGTFWYGSKLDLSFASYLSAIPFILAFVGYLWKRFPAAGIIRWYTFVLLGILSVILAADLELYSYWGFRIDATPLQYLNTPAEMAASAGSAPLFLLSFVALALTGVFVLVYKLFFDLTKFRTLHFSWLAAGLAFFMIALLILPMRGGIQQIPINQSIAYFSDRPFTNHASLNMSWNLMHSMLKYGETSENPYLYLPADSAEQKVQQLYGSVAPDSAQHQVVKPGKPNVLFIILESYTAKLVGHLGGEKGITPNLDKLAAQGVTFTNFYASGDRSQKGMVAILSGYPVQPATSIVKVPKKSEKLPQLSRTFEALGYKTSFFYGGELEFANLKSYFVNGGYDKLIDKYAFPAESYNSKWGAHDHVLFDRVLQDLNEEKEPFFSTVYTLSSHEPFEIPIEPKFAGNDVPNKFRNSVYYTDWALGRFVKEAKKQSWWQNTLVVIVADHGHPLPAEDPNHAPSKFKIPLILTGGAMAVQNERINALGSQTDIAATLLAQLHIPYKQDYVWSRNLLAPTQNPFAFYVFQDGFGYITPAGEVTFDNASKRVITRDEGVTDEQLEMGKAYLQYSFADFLTK</sequence>
<evidence type="ECO:0000256" key="8">
    <source>
        <dbReference type="PIRSR" id="PIRSR005091-3"/>
    </source>
</evidence>
<gene>
    <name evidence="11" type="ORF">GXP69_14175</name>
</gene>
<keyword evidence="5 9" id="KW-0472">Membrane</keyword>
<feature type="domain" description="Sulfatase N-terminal" evidence="10">
    <location>
        <begin position="268"/>
        <end position="538"/>
    </location>
</feature>
<evidence type="ECO:0000256" key="1">
    <source>
        <dbReference type="ARBA" id="ARBA00004651"/>
    </source>
</evidence>
<evidence type="ECO:0000259" key="10">
    <source>
        <dbReference type="Pfam" id="PF00884"/>
    </source>
</evidence>
<evidence type="ECO:0000256" key="3">
    <source>
        <dbReference type="ARBA" id="ARBA00022692"/>
    </source>
</evidence>
<feature type="binding site" evidence="8">
    <location>
        <position position="485"/>
    </location>
    <ligand>
        <name>Mn(2+)</name>
        <dbReference type="ChEBI" id="CHEBI:29035"/>
    </ligand>
</feature>
<dbReference type="GO" id="GO:0005886">
    <property type="term" value="C:plasma membrane"/>
    <property type="evidence" value="ECO:0007669"/>
    <property type="project" value="UniProtKB-SubCell"/>
</dbReference>
<keyword evidence="7" id="KW-0479">Metal-binding</keyword>
<protein>
    <submittedName>
        <fullName evidence="11">Sulfatase-like hydrolase/transferase</fullName>
    </submittedName>
</protein>
<keyword evidence="12" id="KW-1185">Reference proteome</keyword>
<keyword evidence="4 9" id="KW-1133">Transmembrane helix</keyword>
<dbReference type="AlphaFoldDB" id="A0A6B3LZL3"/>
<keyword evidence="2" id="KW-1003">Cell membrane</keyword>
<proteinExistence type="predicted"/>
<evidence type="ECO:0000256" key="4">
    <source>
        <dbReference type="ARBA" id="ARBA00022989"/>
    </source>
</evidence>
<dbReference type="GO" id="GO:0016787">
    <property type="term" value="F:hydrolase activity"/>
    <property type="evidence" value="ECO:0007669"/>
    <property type="project" value="UniProtKB-KW"/>
</dbReference>
<name>A0A6B3LZL3_9BACT</name>
<dbReference type="CDD" id="cd16015">
    <property type="entry name" value="LTA_synthase"/>
    <property type="match status" value="1"/>
</dbReference>
<dbReference type="InterPro" id="IPR017850">
    <property type="entry name" value="Alkaline_phosphatase_core_sf"/>
</dbReference>
<reference evidence="11 12" key="1">
    <citation type="submission" date="2020-02" db="EMBL/GenBank/DDBJ databases">
        <authorList>
            <person name="Kim M.K."/>
        </authorList>
    </citation>
    <scope>NUCLEOTIDE SEQUENCE [LARGE SCALE GENOMIC DNA]</scope>
    <source>
        <strain evidence="11 12">BT327</strain>
    </source>
</reference>
<dbReference type="EMBL" id="JAAGWD010000006">
    <property type="protein sequence ID" value="NEM98847.1"/>
    <property type="molecule type" value="Genomic_DNA"/>
</dbReference>
<accession>A0A6B3LZL3</accession>
<dbReference type="Proteomes" id="UP000474777">
    <property type="component" value="Unassembled WGS sequence"/>
</dbReference>
<dbReference type="InterPro" id="IPR000917">
    <property type="entry name" value="Sulfatase_N"/>
</dbReference>
<evidence type="ECO:0000313" key="11">
    <source>
        <dbReference type="EMBL" id="NEM98847.1"/>
    </source>
</evidence>
<dbReference type="InterPro" id="IPR050448">
    <property type="entry name" value="OpgB/LTA_synthase_biosynth"/>
</dbReference>
<dbReference type="Gene3D" id="3.40.720.10">
    <property type="entry name" value="Alkaline Phosphatase, subunit A"/>
    <property type="match status" value="1"/>
</dbReference>
<keyword evidence="3 9" id="KW-0812">Transmembrane</keyword>
<dbReference type="RefSeq" id="WP_163915737.1">
    <property type="nucleotide sequence ID" value="NZ_JAAGWD010000006.1"/>
</dbReference>
<evidence type="ECO:0000256" key="7">
    <source>
        <dbReference type="PIRSR" id="PIRSR005091-2"/>
    </source>
</evidence>
<dbReference type="PIRSF" id="PIRSF005091">
    <property type="entry name" value="Mmb_sulf_HI1246"/>
    <property type="match status" value="1"/>
</dbReference>
<feature type="transmembrane region" description="Helical" evidence="9">
    <location>
        <begin position="86"/>
        <end position="108"/>
    </location>
</feature>
<keyword evidence="7" id="KW-0464">Manganese</keyword>
<evidence type="ECO:0000313" key="12">
    <source>
        <dbReference type="Proteomes" id="UP000474777"/>
    </source>
</evidence>
<evidence type="ECO:0000256" key="6">
    <source>
        <dbReference type="PIRSR" id="PIRSR005091-1"/>
    </source>
</evidence>
<feature type="binding site" evidence="8">
    <location>
        <position position="276"/>
    </location>
    <ligand>
        <name>Mn(2+)</name>
        <dbReference type="ChEBI" id="CHEBI:29035"/>
    </ligand>
</feature>
<dbReference type="Gene3D" id="3.30.1120.80">
    <property type="match status" value="1"/>
</dbReference>
<feature type="transmembrane region" description="Helical" evidence="9">
    <location>
        <begin position="165"/>
        <end position="186"/>
    </location>
</feature>
<comment type="subcellular location">
    <subcellularLocation>
        <location evidence="1">Cell membrane</location>
        <topology evidence="1">Multi-pass membrane protein</topology>
    </subcellularLocation>
</comment>
<keyword evidence="11" id="KW-0378">Hydrolase</keyword>
<keyword evidence="11" id="KW-0808">Transferase</keyword>
<dbReference type="GO" id="GO:0016740">
    <property type="term" value="F:transferase activity"/>
    <property type="evidence" value="ECO:0007669"/>
    <property type="project" value="UniProtKB-KW"/>
</dbReference>
<dbReference type="PANTHER" id="PTHR47371:SF3">
    <property type="entry name" value="PHOSPHOGLYCEROL TRANSFERASE I"/>
    <property type="match status" value="1"/>
</dbReference>
<feature type="transmembrane region" description="Helical" evidence="9">
    <location>
        <begin position="128"/>
        <end position="153"/>
    </location>
</feature>
<organism evidence="11 12">
    <name type="scientific">Pontibacter burrus</name>
    <dbReference type="NCBI Taxonomy" id="2704466"/>
    <lineage>
        <taxon>Bacteria</taxon>
        <taxon>Pseudomonadati</taxon>
        <taxon>Bacteroidota</taxon>
        <taxon>Cytophagia</taxon>
        <taxon>Cytophagales</taxon>
        <taxon>Hymenobacteraceae</taxon>
        <taxon>Pontibacter</taxon>
    </lineage>
</organism>
<feature type="binding site" evidence="7">
    <location>
        <position position="431"/>
    </location>
    <ligand>
        <name>substrate</name>
    </ligand>
</feature>
<feature type="transmembrane region" description="Helical" evidence="9">
    <location>
        <begin position="12"/>
        <end position="31"/>
    </location>
</feature>
<feature type="binding site" evidence="8">
    <location>
        <position position="486"/>
    </location>
    <ligand>
        <name>Mn(2+)</name>
        <dbReference type="ChEBI" id="CHEBI:29035"/>
    </ligand>
</feature>
<dbReference type="PANTHER" id="PTHR47371">
    <property type="entry name" value="LIPOTEICHOIC ACID SYNTHASE"/>
    <property type="match status" value="1"/>
</dbReference>
<dbReference type="SUPFAM" id="SSF53649">
    <property type="entry name" value="Alkaline phosphatase-like"/>
    <property type="match status" value="1"/>
</dbReference>
<evidence type="ECO:0000256" key="9">
    <source>
        <dbReference type="SAM" id="Phobius"/>
    </source>
</evidence>
<comment type="caution">
    <text evidence="11">The sequence shown here is derived from an EMBL/GenBank/DDBJ whole genome shotgun (WGS) entry which is preliminary data.</text>
</comment>
<feature type="transmembrane region" description="Helical" evidence="9">
    <location>
        <begin position="56"/>
        <end position="74"/>
    </location>
</feature>
<dbReference type="GO" id="GO:0046872">
    <property type="term" value="F:metal ion binding"/>
    <property type="evidence" value="ECO:0007669"/>
    <property type="project" value="UniProtKB-KW"/>
</dbReference>
<dbReference type="InterPro" id="IPR012160">
    <property type="entry name" value="LtaS-like"/>
</dbReference>
<feature type="active site" evidence="6">
    <location>
        <position position="316"/>
    </location>
</feature>
<evidence type="ECO:0000256" key="5">
    <source>
        <dbReference type="ARBA" id="ARBA00023136"/>
    </source>
</evidence>